<dbReference type="KEGG" id="dps:DP0417"/>
<protein>
    <submittedName>
        <fullName evidence="1">Uncharacterized protein</fullName>
    </submittedName>
</protein>
<dbReference type="Proteomes" id="UP000000602">
    <property type="component" value="Chromosome"/>
</dbReference>
<sequence>MDAKNGLRPLPNGASTMRKDHIAVDHLSQLPEDFLLAIQKPEGLPINPIGIALERCKSILNSLQSCGEEPHFTIQHSDVLGCLNAIEANIHMVGKMINHAVEG</sequence>
<dbReference type="HOGENOM" id="CLU_2259254_0_0_7"/>
<evidence type="ECO:0000313" key="1">
    <source>
        <dbReference type="EMBL" id="CAG35146.1"/>
    </source>
</evidence>
<name>Q6AR78_DESPS</name>
<reference evidence="2" key="1">
    <citation type="journal article" date="2004" name="Environ. Microbiol.">
        <title>The genome of Desulfotalea psychrophila, a sulfate-reducing bacterium from permanently cold Arctic sediments.</title>
        <authorList>
            <person name="Rabus R."/>
            <person name="Ruepp A."/>
            <person name="Frickey T."/>
            <person name="Rattei T."/>
            <person name="Fartmann B."/>
            <person name="Stark M."/>
            <person name="Bauer M."/>
            <person name="Zibat A."/>
            <person name="Lombardot T."/>
            <person name="Becker I."/>
            <person name="Amann J."/>
            <person name="Gellner K."/>
            <person name="Teeling H."/>
            <person name="Leuschner W.D."/>
            <person name="Gloeckner F.-O."/>
            <person name="Lupas A.N."/>
            <person name="Amann R."/>
            <person name="Klenk H.-P."/>
        </authorList>
    </citation>
    <scope>NUCLEOTIDE SEQUENCE [LARGE SCALE GENOMIC DNA]</scope>
    <source>
        <strain evidence="2">DSM 12343 / LSv54</strain>
    </source>
</reference>
<organism evidence="1 2">
    <name type="scientific">Desulfotalea psychrophila (strain LSv54 / DSM 12343)</name>
    <dbReference type="NCBI Taxonomy" id="177439"/>
    <lineage>
        <taxon>Bacteria</taxon>
        <taxon>Pseudomonadati</taxon>
        <taxon>Thermodesulfobacteriota</taxon>
        <taxon>Desulfobulbia</taxon>
        <taxon>Desulfobulbales</taxon>
        <taxon>Desulfocapsaceae</taxon>
        <taxon>Desulfotalea</taxon>
    </lineage>
</organism>
<keyword evidence="2" id="KW-1185">Reference proteome</keyword>
<gene>
    <name evidence="1" type="ordered locus">DP0417</name>
</gene>
<dbReference type="AlphaFoldDB" id="Q6AR78"/>
<proteinExistence type="predicted"/>
<accession>Q6AR78</accession>
<dbReference type="EMBL" id="CR522870">
    <property type="protein sequence ID" value="CAG35146.1"/>
    <property type="molecule type" value="Genomic_DNA"/>
</dbReference>
<evidence type="ECO:0000313" key="2">
    <source>
        <dbReference type="Proteomes" id="UP000000602"/>
    </source>
</evidence>
<dbReference type="STRING" id="177439.DP0417"/>